<reference evidence="9 10" key="1">
    <citation type="journal article" date="2012" name="Viruses">
        <title>Analysis of the Genome of the Sexually Transmitted Insect Virus Helicoverpa zea Nudivirus 2.</title>
        <authorList>
            <person name="Burand J.P."/>
            <person name="Kim W."/>
            <person name="Afonso C.L."/>
            <person name="Tulman E.R."/>
            <person name="Kutish G.F."/>
            <person name="Lu Z."/>
            <person name="Rock D.L."/>
        </authorList>
    </citation>
    <scope>NUCLEOTIDE SEQUENCE [LARGE SCALE GENOMIC DNA]</scope>
    <source>
        <strain evidence="9">MS1</strain>
    </source>
</reference>
<keyword evidence="10" id="KW-1185">Reference proteome</keyword>
<dbReference type="OrthoDB" id="9915at10239"/>
<keyword evidence="3 7" id="KW-0274">FAD</keyword>
<evidence type="ECO:0000313" key="10">
    <source>
        <dbReference type="Proteomes" id="UP000029779"/>
    </source>
</evidence>
<proteinExistence type="predicted"/>
<evidence type="ECO:0000256" key="5">
    <source>
        <dbReference type="ARBA" id="ARBA00023157"/>
    </source>
</evidence>
<dbReference type="RefSeq" id="YP_004956852.1">
    <property type="nucleotide sequence ID" value="NC_004156.2"/>
</dbReference>
<sequence length="244" mass="28685">MANDDEDSTLALYKERTPKRLEGTYRVCIYACMDPERLTSEVRVSAAKMLWYVVHLIPTDLYNLVVCDYKRDFFDMLSVLLKRPKIDGDKVSEYFVRIKQDADTSAEFYKFVIDHYGLYPVDIEKLKEWWGHTYWRFLHLTSILAQNDKELLVAFASILINLSLILVCGMCQENYDKLEPIMVITYPMLLTSDPVTRIYDLHNKVNLHKIHPTKEFAFDDFLRLYNLRVLSEQHQSLSAIVQVP</sequence>
<name>G9I0D0_HZNV2</name>
<keyword evidence="5" id="KW-1015">Disulfide bond</keyword>
<dbReference type="PROSITE" id="PS51324">
    <property type="entry name" value="ERV_ALR"/>
    <property type="match status" value="1"/>
</dbReference>
<evidence type="ECO:0000256" key="3">
    <source>
        <dbReference type="ARBA" id="ARBA00022827"/>
    </source>
</evidence>
<dbReference type="GeneID" id="11536521"/>
<evidence type="ECO:0000256" key="6">
    <source>
        <dbReference type="ARBA" id="ARBA00048864"/>
    </source>
</evidence>
<keyword evidence="2 7" id="KW-0285">Flavoprotein</keyword>
<gene>
    <name evidence="9" type="primary">orf104</name>
    <name evidence="9" type="ORF">Hz2V104</name>
</gene>
<keyword evidence="4 7" id="KW-0560">Oxidoreductase</keyword>
<dbReference type="SUPFAM" id="SSF69000">
    <property type="entry name" value="FAD-dependent thiol oxidase"/>
    <property type="match status" value="1"/>
</dbReference>
<dbReference type="KEGG" id="vg:11536521"/>
<dbReference type="InterPro" id="IPR036774">
    <property type="entry name" value="ERV/ALR_sulphydryl_oxid_sf"/>
</dbReference>
<organism evidence="9 10">
    <name type="scientific">Helicoverpa zea nudivirus 2</name>
    <name type="common">HzNV-2</name>
    <dbReference type="NCBI Taxonomy" id="1128424"/>
    <lineage>
        <taxon>Viruses</taxon>
        <taxon>Viruses incertae sedis</taxon>
        <taxon>Naldaviricetes</taxon>
        <taxon>Lefavirales</taxon>
        <taxon>Nudiviridae</taxon>
        <taxon>Betanudivirus</taxon>
        <taxon>Betanudivirus hezeae</taxon>
    </lineage>
</organism>
<evidence type="ECO:0000259" key="8">
    <source>
        <dbReference type="PROSITE" id="PS51324"/>
    </source>
</evidence>
<feature type="domain" description="ERV/ALR sulfhydryl oxidase" evidence="8">
    <location>
        <begin position="119"/>
        <end position="225"/>
    </location>
</feature>
<organismHost>
    <name type="scientific">Helicoverpa zea</name>
    <name type="common">Corn earworm moth</name>
    <name type="synonym">Heliothis zea</name>
    <dbReference type="NCBI Taxonomy" id="7113"/>
</organismHost>
<dbReference type="Proteomes" id="UP000029779">
    <property type="component" value="Segment"/>
</dbReference>
<protein>
    <recommendedName>
        <fullName evidence="7">Sulfhydryl oxidase</fullName>
        <ecNumber evidence="7">1.8.3.2</ecNumber>
    </recommendedName>
</protein>
<dbReference type="GO" id="GO:0016972">
    <property type="term" value="F:thiol oxidase activity"/>
    <property type="evidence" value="ECO:0007669"/>
    <property type="project" value="UniProtKB-EC"/>
</dbReference>
<dbReference type="Gene3D" id="1.20.120.310">
    <property type="entry name" value="ERV/ALR sulfhydryl oxidase domain"/>
    <property type="match status" value="1"/>
</dbReference>
<dbReference type="EC" id="1.8.3.2" evidence="7"/>
<evidence type="ECO:0000256" key="4">
    <source>
        <dbReference type="ARBA" id="ARBA00023002"/>
    </source>
</evidence>
<accession>G9I0D0</accession>
<evidence type="ECO:0000256" key="7">
    <source>
        <dbReference type="RuleBase" id="RU371123"/>
    </source>
</evidence>
<evidence type="ECO:0000256" key="2">
    <source>
        <dbReference type="ARBA" id="ARBA00022630"/>
    </source>
</evidence>
<comment type="catalytic activity">
    <reaction evidence="6 7">
        <text>2 R'C(R)SH + O2 = R'C(R)S-S(R)CR' + H2O2</text>
        <dbReference type="Rhea" id="RHEA:17357"/>
        <dbReference type="ChEBI" id="CHEBI:15379"/>
        <dbReference type="ChEBI" id="CHEBI:16240"/>
        <dbReference type="ChEBI" id="CHEBI:16520"/>
        <dbReference type="ChEBI" id="CHEBI:17412"/>
        <dbReference type="EC" id="1.8.3.2"/>
    </reaction>
</comment>
<dbReference type="InterPro" id="IPR017905">
    <property type="entry name" value="ERV/ALR_sulphydryl_oxidase"/>
</dbReference>
<evidence type="ECO:0000313" key="9">
    <source>
        <dbReference type="EMBL" id="AEW69653.1"/>
    </source>
</evidence>
<comment type="cofactor">
    <cofactor evidence="1 7">
        <name>FAD</name>
        <dbReference type="ChEBI" id="CHEBI:57692"/>
    </cofactor>
</comment>
<dbReference type="EMBL" id="JN418988">
    <property type="protein sequence ID" value="AEW69653.1"/>
    <property type="molecule type" value="Genomic_DNA"/>
</dbReference>
<evidence type="ECO:0000256" key="1">
    <source>
        <dbReference type="ARBA" id="ARBA00001974"/>
    </source>
</evidence>